<dbReference type="Gene3D" id="3.20.20.450">
    <property type="entry name" value="EAL domain"/>
    <property type="match status" value="1"/>
</dbReference>
<dbReference type="Proteomes" id="UP000521922">
    <property type="component" value="Unassembled WGS sequence"/>
</dbReference>
<dbReference type="NCBIfam" id="TIGR00254">
    <property type="entry name" value="GGDEF"/>
    <property type="match status" value="1"/>
</dbReference>
<feature type="domain" description="EAL" evidence="3">
    <location>
        <begin position="532"/>
        <end position="784"/>
    </location>
</feature>
<dbReference type="EMBL" id="JACCBB010000001">
    <property type="protein sequence ID" value="NYD23111.1"/>
    <property type="molecule type" value="Genomic_DNA"/>
</dbReference>
<feature type="transmembrane region" description="Helical" evidence="2">
    <location>
        <begin position="254"/>
        <end position="273"/>
    </location>
</feature>
<gene>
    <name evidence="5" type="ORF">BJ968_002651</name>
</gene>
<dbReference type="CDD" id="cd01949">
    <property type="entry name" value="GGDEF"/>
    <property type="match status" value="1"/>
</dbReference>
<dbReference type="InterPro" id="IPR000160">
    <property type="entry name" value="GGDEF_dom"/>
</dbReference>
<name>A0A7Y9DM43_9ACTN</name>
<accession>A0A7Y9DM43</accession>
<evidence type="ECO:0000256" key="2">
    <source>
        <dbReference type="SAM" id="Phobius"/>
    </source>
</evidence>
<reference evidence="5 6" key="1">
    <citation type="submission" date="2020-07" db="EMBL/GenBank/DDBJ databases">
        <title>Sequencing the genomes of 1000 actinobacteria strains.</title>
        <authorList>
            <person name="Klenk H.-P."/>
        </authorList>
    </citation>
    <scope>NUCLEOTIDE SEQUENCE [LARGE SCALE GENOMIC DNA]</scope>
    <source>
        <strain evidence="5 6">DSM 7487</strain>
    </source>
</reference>
<feature type="transmembrane region" description="Helical" evidence="2">
    <location>
        <begin position="54"/>
        <end position="74"/>
    </location>
</feature>
<organism evidence="5 6">
    <name type="scientific">Kineococcus aurantiacus</name>
    <dbReference type="NCBI Taxonomy" id="37633"/>
    <lineage>
        <taxon>Bacteria</taxon>
        <taxon>Bacillati</taxon>
        <taxon>Actinomycetota</taxon>
        <taxon>Actinomycetes</taxon>
        <taxon>Kineosporiales</taxon>
        <taxon>Kineosporiaceae</taxon>
        <taxon>Kineococcus</taxon>
    </lineage>
</organism>
<keyword evidence="6" id="KW-1185">Reference proteome</keyword>
<dbReference type="InterPro" id="IPR035919">
    <property type="entry name" value="EAL_sf"/>
</dbReference>
<keyword evidence="2" id="KW-0472">Membrane</keyword>
<dbReference type="Pfam" id="PF00563">
    <property type="entry name" value="EAL"/>
    <property type="match status" value="1"/>
</dbReference>
<proteinExistence type="predicted"/>
<dbReference type="SUPFAM" id="SSF141868">
    <property type="entry name" value="EAL domain-like"/>
    <property type="match status" value="1"/>
</dbReference>
<dbReference type="SMART" id="SM00267">
    <property type="entry name" value="GGDEF"/>
    <property type="match status" value="1"/>
</dbReference>
<keyword evidence="2" id="KW-0812">Transmembrane</keyword>
<dbReference type="InterPro" id="IPR050706">
    <property type="entry name" value="Cyclic-di-GMP_PDE-like"/>
</dbReference>
<evidence type="ECO:0000313" key="5">
    <source>
        <dbReference type="EMBL" id="NYD23111.1"/>
    </source>
</evidence>
<feature type="region of interest" description="Disordered" evidence="1">
    <location>
        <begin position="790"/>
        <end position="814"/>
    </location>
</feature>
<dbReference type="CDD" id="cd01948">
    <property type="entry name" value="EAL"/>
    <property type="match status" value="1"/>
</dbReference>
<dbReference type="Gene3D" id="3.30.70.270">
    <property type="match status" value="1"/>
</dbReference>
<sequence length="814" mass="84896">MEHPAQYRLIEQAPRQQVLLCVAVAVVATVSQVLHPTATVLASSPEGPIPTAVLIGRGSCRVVMFAAAAAVLTWRARVVGPESTVWRYFACAAWVATAAAACAGILDVLSLRGSSGATGGGGLVLGLGVLSACPLIYQGLVRWNRHGTPMSEPGDWLNGVGATFTLTAVGNLLLPALGSPIAQWPLWQEQLWLLRMSAEIVLLGSAATLLHLGGLIRDARAWALLLSFGLVVVIDLAAVHDAAAAAGNGRFSEVGWTVAITALAVAAVIRAAPPSSRPATTAAPTTGAFVVLLASIAVLAAAGLTSGHLHDDVVHAAAAAGALGAVSVSVRGMQLVRLLADLVASRHEALTDDLTGLANRRALDRALSDALSDHSSADRPVTLMLIDLDGFKEVNDRFGHAVGDELLRRAGALLERTSPPGAVCARLGGDEFAIVVPATPTQTSHQAARELFTTLAEATSAPVIVEGRRLLARASVGIATTTTGDTPEQLLRHADAAMYRAKTAGGAGLAAHDAAAARADEQRGQLVEELKVLLHSPDAADDLDAGRVVVHYQPQLDADGQVAGVEALVRWDNPRLGLLTPDRFLDLVEDYALMPGLTTEVMWQAAEQAVRWTQQGHRLRMSVNLSASCLDHPGLLLLVDEVLTRTGLTPTDLVLEVTETSLMANPQASIARLHDLAARGVDISIDDYGSGYSSLAYLHDLPATELKLDRSLTAQVTTNPRTADIVAGTVALAHRLGLRVIAEGVEDVTMLTTLHALGCDETQGYLHARPMTADDCRAWLDATGPARTTATATAAAPATATTGATVTATRTSTP</sequence>
<dbReference type="PROSITE" id="PS50887">
    <property type="entry name" value="GGDEF"/>
    <property type="match status" value="1"/>
</dbReference>
<dbReference type="InterPro" id="IPR001633">
    <property type="entry name" value="EAL_dom"/>
</dbReference>
<dbReference type="PROSITE" id="PS50883">
    <property type="entry name" value="EAL"/>
    <property type="match status" value="1"/>
</dbReference>
<evidence type="ECO:0000313" key="6">
    <source>
        <dbReference type="Proteomes" id="UP000521922"/>
    </source>
</evidence>
<feature type="transmembrane region" description="Helical" evidence="2">
    <location>
        <begin position="190"/>
        <end position="210"/>
    </location>
</feature>
<dbReference type="Pfam" id="PF00990">
    <property type="entry name" value="GGDEF"/>
    <property type="match status" value="1"/>
</dbReference>
<evidence type="ECO:0000256" key="1">
    <source>
        <dbReference type="SAM" id="MobiDB-lite"/>
    </source>
</evidence>
<feature type="transmembrane region" description="Helical" evidence="2">
    <location>
        <begin position="285"/>
        <end position="307"/>
    </location>
</feature>
<dbReference type="PANTHER" id="PTHR33121:SF70">
    <property type="entry name" value="SIGNALING PROTEIN YKOW"/>
    <property type="match status" value="1"/>
</dbReference>
<protein>
    <submittedName>
        <fullName evidence="5">Diguanylate cyclase (GGDEF)-like protein</fullName>
    </submittedName>
</protein>
<comment type="caution">
    <text evidence="5">The sequence shown here is derived from an EMBL/GenBank/DDBJ whole genome shotgun (WGS) entry which is preliminary data.</text>
</comment>
<dbReference type="InterPro" id="IPR029787">
    <property type="entry name" value="Nucleotide_cyclase"/>
</dbReference>
<dbReference type="RefSeq" id="WP_179752601.1">
    <property type="nucleotide sequence ID" value="NZ_BAAAGN010000010.1"/>
</dbReference>
<dbReference type="InterPro" id="IPR043128">
    <property type="entry name" value="Rev_trsase/Diguanyl_cyclase"/>
</dbReference>
<evidence type="ECO:0000259" key="4">
    <source>
        <dbReference type="PROSITE" id="PS50887"/>
    </source>
</evidence>
<feature type="transmembrane region" description="Helical" evidence="2">
    <location>
        <begin position="118"/>
        <end position="137"/>
    </location>
</feature>
<feature type="transmembrane region" description="Helical" evidence="2">
    <location>
        <begin position="18"/>
        <end position="34"/>
    </location>
</feature>
<dbReference type="PANTHER" id="PTHR33121">
    <property type="entry name" value="CYCLIC DI-GMP PHOSPHODIESTERASE PDEF"/>
    <property type="match status" value="1"/>
</dbReference>
<feature type="domain" description="GGDEF" evidence="4">
    <location>
        <begin position="379"/>
        <end position="514"/>
    </location>
</feature>
<dbReference type="GO" id="GO:0071111">
    <property type="term" value="F:cyclic-guanylate-specific phosphodiesterase activity"/>
    <property type="evidence" value="ECO:0007669"/>
    <property type="project" value="InterPro"/>
</dbReference>
<feature type="transmembrane region" description="Helical" evidence="2">
    <location>
        <begin position="222"/>
        <end position="242"/>
    </location>
</feature>
<keyword evidence="2" id="KW-1133">Transmembrane helix</keyword>
<dbReference type="SMART" id="SM00052">
    <property type="entry name" value="EAL"/>
    <property type="match status" value="1"/>
</dbReference>
<dbReference type="AlphaFoldDB" id="A0A7Y9DM43"/>
<feature type="transmembrane region" description="Helical" evidence="2">
    <location>
        <begin position="157"/>
        <end position="178"/>
    </location>
</feature>
<dbReference type="SUPFAM" id="SSF55073">
    <property type="entry name" value="Nucleotide cyclase"/>
    <property type="match status" value="1"/>
</dbReference>
<evidence type="ECO:0000259" key="3">
    <source>
        <dbReference type="PROSITE" id="PS50883"/>
    </source>
</evidence>
<feature type="transmembrane region" description="Helical" evidence="2">
    <location>
        <begin position="86"/>
        <end position="106"/>
    </location>
</feature>